<evidence type="ECO:0008006" key="3">
    <source>
        <dbReference type="Google" id="ProtNLM"/>
    </source>
</evidence>
<accession>A0A6A4HXM1</accession>
<dbReference type="PANTHER" id="PTHR38926">
    <property type="entry name" value="F-BOX DOMAIN CONTAINING PROTEIN, EXPRESSED"/>
    <property type="match status" value="1"/>
</dbReference>
<dbReference type="EMBL" id="ML769432">
    <property type="protein sequence ID" value="KAE9402741.1"/>
    <property type="molecule type" value="Genomic_DNA"/>
</dbReference>
<dbReference type="AlphaFoldDB" id="A0A6A4HXM1"/>
<reference evidence="1" key="1">
    <citation type="journal article" date="2019" name="Environ. Microbiol.">
        <title>Fungal ecological strategies reflected in gene transcription - a case study of two litter decomposers.</title>
        <authorList>
            <person name="Barbi F."/>
            <person name="Kohler A."/>
            <person name="Barry K."/>
            <person name="Baskaran P."/>
            <person name="Daum C."/>
            <person name="Fauchery L."/>
            <person name="Ihrmark K."/>
            <person name="Kuo A."/>
            <person name="LaButti K."/>
            <person name="Lipzen A."/>
            <person name="Morin E."/>
            <person name="Grigoriev I.V."/>
            <person name="Henrissat B."/>
            <person name="Lindahl B."/>
            <person name="Martin F."/>
        </authorList>
    </citation>
    <scope>NUCLEOTIDE SEQUENCE</scope>
    <source>
        <strain evidence="1">JB14</strain>
    </source>
</reference>
<dbReference type="Gene3D" id="3.80.10.10">
    <property type="entry name" value="Ribonuclease Inhibitor"/>
    <property type="match status" value="1"/>
</dbReference>
<name>A0A6A4HXM1_9AGAR</name>
<evidence type="ECO:0000313" key="1">
    <source>
        <dbReference type="EMBL" id="KAE9402741.1"/>
    </source>
</evidence>
<keyword evidence="2" id="KW-1185">Reference proteome</keyword>
<dbReference type="InterPro" id="IPR032675">
    <property type="entry name" value="LRR_dom_sf"/>
</dbReference>
<gene>
    <name evidence="1" type="ORF">BT96DRAFT_1017473</name>
</gene>
<protein>
    <recommendedName>
        <fullName evidence="3">F-box domain-containing protein</fullName>
    </recommendedName>
</protein>
<dbReference type="SUPFAM" id="SSF52047">
    <property type="entry name" value="RNI-like"/>
    <property type="match status" value="1"/>
</dbReference>
<dbReference type="PANTHER" id="PTHR38926:SF72">
    <property type="entry name" value="IM:7136021-RELATED"/>
    <property type="match status" value="1"/>
</dbReference>
<dbReference type="OrthoDB" id="3025967at2759"/>
<evidence type="ECO:0000313" key="2">
    <source>
        <dbReference type="Proteomes" id="UP000799118"/>
    </source>
</evidence>
<organism evidence="1 2">
    <name type="scientific">Gymnopus androsaceus JB14</name>
    <dbReference type="NCBI Taxonomy" id="1447944"/>
    <lineage>
        <taxon>Eukaryota</taxon>
        <taxon>Fungi</taxon>
        <taxon>Dikarya</taxon>
        <taxon>Basidiomycota</taxon>
        <taxon>Agaricomycotina</taxon>
        <taxon>Agaricomycetes</taxon>
        <taxon>Agaricomycetidae</taxon>
        <taxon>Agaricales</taxon>
        <taxon>Marasmiineae</taxon>
        <taxon>Omphalotaceae</taxon>
        <taxon>Gymnopus</taxon>
    </lineage>
</organism>
<proteinExistence type="predicted"/>
<sequence length="475" mass="52723">MDSSKCPTCGTSLSNFTALQIEECGTLLHSQSGPLDSPGVAETISLIDNCASEIDRLQLQVEAFSSRQRQLKEYQVKLRSLVAPVRKVPNEVLMSIFNLVSQDNLLWEEQGLSSSLDLWPAGEYGLTTMPALVLSSVCSRWRQISLSYSALWSRMSLVLNVDIANSEDSNTGFFTMVKLYIDRSRTSLLRLRIDTRHQNSPDKLRNPALSLLGQTTERWHHLMFIGINYFRREIFSIPDNVHDFPCLKELELDAGDMVSLEVFRRAPNLRRLGMTCGAIELTSNFPWPQLTSAALTGAEGLDKVMDCCPNLSSIRFQLYWGSPLSPLSHPPRAFPNIRSLSIILAGNSSDVNTLDIVLSSFICPSLTSLTLERPTFKGDSASECALLLHTLESFLIRSSCALANLLIRGLELSDNDLVAVFKRVPSLTSLVVEDNWHMDSSSMTPALIRSLHSASNPLLLPKLCHLVLTYAGNGF</sequence>
<dbReference type="Proteomes" id="UP000799118">
    <property type="component" value="Unassembled WGS sequence"/>
</dbReference>